<keyword evidence="2 4" id="KW-0863">Zinc-finger</keyword>
<evidence type="ECO:0000256" key="4">
    <source>
        <dbReference type="PROSITE-ProRule" id="PRU00134"/>
    </source>
</evidence>
<comment type="caution">
    <text evidence="7">The sequence shown here is derived from an EMBL/GenBank/DDBJ whole genome shotgun (WGS) entry which is preliminary data.</text>
</comment>
<dbReference type="EMBL" id="BLLK01000023">
    <property type="protein sequence ID" value="GFH47838.1"/>
    <property type="molecule type" value="Genomic_DNA"/>
</dbReference>
<sequence length="511" mass="59041">MGKKSKRRTGKPSQQKERQDVNNNGTRNSIIPAAPSATALAAQSRDALRQYSTDTVLSIDEGKGAFDEFMLWSLSDEADLNPKKFARQASGIAKLLIPCEISIKPLLERRCQSLTQIELKAKEYEYQETYQILSNGIKFESPKYKDEFKKEWREVLSRIDWENSMKTPMHLVLYDSFQEVLSKWSNSSKASLDDDSIFASRSRQEFDELCSRMLKNMIRNEPKMMNDKLFQKYSLHPTARGEEYLGKGIVYAHKLLVSVLTLYEELHRCWKCNRLHGKGNETKALICEGCKVVVCCSKECQVEHWKEGNHKKLCRSTDDIWSAYESRKKRVGRAIRKGRIFTKPISINGIERECFLRPCEFLDYYVCTLSPPSNNEARFASMDLYYENIARLACGGKHILFGDQTISSQLEEKIRTGFEDVISEFNPETVKEEEISAMEKIVEMIQFKESYLTNHDLRRSSLPVDKFITLYICYGSFDLSKQIVGGNLDKFEIETNLLRQLKRGHDVIMDP</sequence>
<gene>
    <name evidence="7" type="ORF">CTEN210_04314</name>
</gene>
<dbReference type="SUPFAM" id="SSF144232">
    <property type="entry name" value="HIT/MYND zinc finger-like"/>
    <property type="match status" value="1"/>
</dbReference>
<feature type="region of interest" description="Disordered" evidence="5">
    <location>
        <begin position="1"/>
        <end position="30"/>
    </location>
</feature>
<accession>A0AAD3H2M6</accession>
<dbReference type="Pfam" id="PF01753">
    <property type="entry name" value="zf-MYND"/>
    <property type="match status" value="1"/>
</dbReference>
<proteinExistence type="predicted"/>
<dbReference type="GO" id="GO:0008270">
    <property type="term" value="F:zinc ion binding"/>
    <property type="evidence" value="ECO:0007669"/>
    <property type="project" value="UniProtKB-KW"/>
</dbReference>
<dbReference type="InterPro" id="IPR002893">
    <property type="entry name" value="Znf_MYND"/>
</dbReference>
<reference evidence="7 8" key="1">
    <citation type="journal article" date="2021" name="Sci. Rep.">
        <title>The genome of the diatom Chaetoceros tenuissimus carries an ancient integrated fragment of an extant virus.</title>
        <authorList>
            <person name="Hongo Y."/>
            <person name="Kimura K."/>
            <person name="Takaki Y."/>
            <person name="Yoshida Y."/>
            <person name="Baba S."/>
            <person name="Kobayashi G."/>
            <person name="Nagasaki K."/>
            <person name="Hano T."/>
            <person name="Tomaru Y."/>
        </authorList>
    </citation>
    <scope>NUCLEOTIDE SEQUENCE [LARGE SCALE GENOMIC DNA]</scope>
    <source>
        <strain evidence="7 8">NIES-3715</strain>
    </source>
</reference>
<evidence type="ECO:0000256" key="2">
    <source>
        <dbReference type="ARBA" id="ARBA00022771"/>
    </source>
</evidence>
<evidence type="ECO:0000313" key="7">
    <source>
        <dbReference type="EMBL" id="GFH47838.1"/>
    </source>
</evidence>
<evidence type="ECO:0000256" key="5">
    <source>
        <dbReference type="SAM" id="MobiDB-lite"/>
    </source>
</evidence>
<dbReference type="Proteomes" id="UP001054902">
    <property type="component" value="Unassembled WGS sequence"/>
</dbReference>
<dbReference type="PROSITE" id="PS50865">
    <property type="entry name" value="ZF_MYND_2"/>
    <property type="match status" value="1"/>
</dbReference>
<evidence type="ECO:0000259" key="6">
    <source>
        <dbReference type="PROSITE" id="PS50865"/>
    </source>
</evidence>
<evidence type="ECO:0000256" key="1">
    <source>
        <dbReference type="ARBA" id="ARBA00022723"/>
    </source>
</evidence>
<evidence type="ECO:0000313" key="8">
    <source>
        <dbReference type="Proteomes" id="UP001054902"/>
    </source>
</evidence>
<feature type="domain" description="MYND-type" evidence="6">
    <location>
        <begin position="269"/>
        <end position="314"/>
    </location>
</feature>
<dbReference type="Gene3D" id="6.10.140.2220">
    <property type="match status" value="1"/>
</dbReference>
<organism evidence="7 8">
    <name type="scientific">Chaetoceros tenuissimus</name>
    <dbReference type="NCBI Taxonomy" id="426638"/>
    <lineage>
        <taxon>Eukaryota</taxon>
        <taxon>Sar</taxon>
        <taxon>Stramenopiles</taxon>
        <taxon>Ochrophyta</taxon>
        <taxon>Bacillariophyta</taxon>
        <taxon>Coscinodiscophyceae</taxon>
        <taxon>Chaetocerotophycidae</taxon>
        <taxon>Chaetocerotales</taxon>
        <taxon>Chaetocerotaceae</taxon>
        <taxon>Chaetoceros</taxon>
    </lineage>
</organism>
<keyword evidence="1" id="KW-0479">Metal-binding</keyword>
<name>A0AAD3H2M6_9STRA</name>
<feature type="compositionally biased region" description="Basic residues" evidence="5">
    <location>
        <begin position="1"/>
        <end position="10"/>
    </location>
</feature>
<evidence type="ECO:0000256" key="3">
    <source>
        <dbReference type="ARBA" id="ARBA00022833"/>
    </source>
</evidence>
<keyword evidence="3" id="KW-0862">Zinc</keyword>
<protein>
    <recommendedName>
        <fullName evidence="6">MYND-type domain-containing protein</fullName>
    </recommendedName>
</protein>
<dbReference type="AlphaFoldDB" id="A0AAD3H2M6"/>
<keyword evidence="8" id="KW-1185">Reference proteome</keyword>